<dbReference type="PROSITE" id="PS51257">
    <property type="entry name" value="PROKAR_LIPOPROTEIN"/>
    <property type="match status" value="1"/>
</dbReference>
<protein>
    <submittedName>
        <fullName evidence="1">Uncharacterized protein</fullName>
    </submittedName>
</protein>
<sequence>MKMLLWIWILSPWVFAFLSLSLACVLTEILRLRTARSRGRDRDDVKLLTGGLADEIDCFCDSYMASFGHVLHVTEDGEVLQVRFYARQRYFSIYEDSAGGVSRLPPKTRRAVILAYTTARSMLDGLAAHASLLEKYEALSLTGTVGSADNILLQRLTENTRQLKALHEMMCAVTEQALAQLRPGDTR</sequence>
<evidence type="ECO:0000313" key="1">
    <source>
        <dbReference type="EMBL" id="MML56207.1"/>
    </source>
</evidence>
<accession>A0A3R1BWX4</accession>
<organism evidence="1">
    <name type="scientific">Salmonella enterica I</name>
    <dbReference type="NCBI Taxonomy" id="59201"/>
    <lineage>
        <taxon>Bacteria</taxon>
        <taxon>Pseudomonadati</taxon>
        <taxon>Pseudomonadota</taxon>
        <taxon>Gammaproteobacteria</taxon>
        <taxon>Enterobacterales</taxon>
        <taxon>Enterobacteriaceae</taxon>
        <taxon>Salmonella</taxon>
    </lineage>
</organism>
<dbReference type="Proteomes" id="UP000885348">
    <property type="component" value="Unassembled WGS sequence"/>
</dbReference>
<reference evidence="1" key="1">
    <citation type="submission" date="2018-09" db="EMBL/GenBank/DDBJ databases">
        <authorList>
            <person name="Ashton P.M."/>
            <person name="Dallman T."/>
            <person name="Nair S."/>
            <person name="De Pinna E."/>
            <person name="Peters T."/>
            <person name="Grant K."/>
        </authorList>
    </citation>
    <scope>NUCLEOTIDE SEQUENCE [LARGE SCALE GENOMIC DNA]</scope>
    <source>
        <strain evidence="1">598938</strain>
    </source>
</reference>
<dbReference type="AlphaFoldDB" id="A0A3R1BWX4"/>
<comment type="caution">
    <text evidence="1">The sequence shown here is derived from an EMBL/GenBank/DDBJ whole genome shotgun (WGS) entry which is preliminary data.</text>
</comment>
<proteinExistence type="predicted"/>
<name>A0A3R1BWX4_SALET</name>
<gene>
    <name evidence="1" type="ORF">D7N80_23590</name>
</gene>
<dbReference type="EMBL" id="RVVJ01000036">
    <property type="protein sequence ID" value="MML56207.1"/>
    <property type="molecule type" value="Genomic_DNA"/>
</dbReference>